<evidence type="ECO:0000256" key="1">
    <source>
        <dbReference type="SAM" id="Coils"/>
    </source>
</evidence>
<dbReference type="Pfam" id="PF03999">
    <property type="entry name" value="MAP65_ASE1"/>
    <property type="match status" value="2"/>
</dbReference>
<keyword evidence="3" id="KW-1185">Reference proteome</keyword>
<comment type="caution">
    <text evidence="2">The sequence shown here is derived from an EMBL/GenBank/DDBJ whole genome shotgun (WGS) entry which is preliminary data.</text>
</comment>
<protein>
    <submittedName>
        <fullName evidence="2">Uncharacterized protein</fullName>
    </submittedName>
</protein>
<evidence type="ECO:0000313" key="3">
    <source>
        <dbReference type="Proteomes" id="UP001217089"/>
    </source>
</evidence>
<dbReference type="PANTHER" id="PTHR19321:SF41">
    <property type="entry name" value="FASCETTO-RELATED"/>
    <property type="match status" value="1"/>
</dbReference>
<feature type="coiled-coil region" evidence="1">
    <location>
        <begin position="207"/>
        <end position="238"/>
    </location>
</feature>
<dbReference type="Proteomes" id="UP001217089">
    <property type="component" value="Unassembled WGS sequence"/>
</dbReference>
<name>A0ABQ9FIG3_TEGGR</name>
<sequence>MADKPLIEEKRYKEFVSSKKVIIDLFHEMDRNPDSDFERDILEEEKIETKKTVNELWDRLSILWDRLWVSENDRNEFRQGKQGIKVSVIHAVSMSHVKFPRQFVCWTDRLNVIDSVFSAYILQFEYLKHEIAECERKKLENIQRFIEGMRKELVTWWDKCFFSKKCRDEFLPFQDGVSRWEVLFRQMIENEKKANDPNRFNNRGGMLLQEEKARKKVLKELSKLEEEVKEIVMNWEKENGREFLVDGVRFIQYIDEQWKAYQESKIKEKEERHKLRARQTEEEMIFGSKPCTPAKRRFLTTPTKTPTSKIRKLNDASRTPMSCSRLQQSSAFASPYGRRPMSPSSMFCFLMQFYGLESVSDLMFHS</sequence>
<dbReference type="PANTHER" id="PTHR19321">
    <property type="entry name" value="PROTEIN REGULATOR OF CYTOKINESIS 1 PRC1-RELATED"/>
    <property type="match status" value="1"/>
</dbReference>
<dbReference type="EMBL" id="JARBDR010000246">
    <property type="protein sequence ID" value="KAJ8317075.1"/>
    <property type="molecule type" value="Genomic_DNA"/>
</dbReference>
<evidence type="ECO:0000313" key="2">
    <source>
        <dbReference type="EMBL" id="KAJ8317075.1"/>
    </source>
</evidence>
<proteinExistence type="predicted"/>
<organism evidence="2 3">
    <name type="scientific">Tegillarca granosa</name>
    <name type="common">Malaysian cockle</name>
    <name type="synonym">Anadara granosa</name>
    <dbReference type="NCBI Taxonomy" id="220873"/>
    <lineage>
        <taxon>Eukaryota</taxon>
        <taxon>Metazoa</taxon>
        <taxon>Spiralia</taxon>
        <taxon>Lophotrochozoa</taxon>
        <taxon>Mollusca</taxon>
        <taxon>Bivalvia</taxon>
        <taxon>Autobranchia</taxon>
        <taxon>Pteriomorphia</taxon>
        <taxon>Arcoida</taxon>
        <taxon>Arcoidea</taxon>
        <taxon>Arcidae</taxon>
        <taxon>Tegillarca</taxon>
    </lineage>
</organism>
<reference evidence="2 3" key="1">
    <citation type="submission" date="2022-12" db="EMBL/GenBank/DDBJ databases">
        <title>Chromosome-level genome of Tegillarca granosa.</title>
        <authorList>
            <person name="Kim J."/>
        </authorList>
    </citation>
    <scope>NUCLEOTIDE SEQUENCE [LARGE SCALE GENOMIC DNA]</scope>
    <source>
        <strain evidence="2">Teg-2019</strain>
        <tissue evidence="2">Adductor muscle</tissue>
    </source>
</reference>
<accession>A0ABQ9FIG3</accession>
<dbReference type="Gene3D" id="1.20.58.1520">
    <property type="match status" value="1"/>
</dbReference>
<dbReference type="InterPro" id="IPR007145">
    <property type="entry name" value="MAP65_Ase1_PRC1"/>
</dbReference>
<keyword evidence="1" id="KW-0175">Coiled coil</keyword>
<gene>
    <name evidence="2" type="ORF">KUTeg_004979</name>
</gene>